<dbReference type="InterPro" id="IPR050098">
    <property type="entry name" value="TFPI/VKTCI-like"/>
</dbReference>
<dbReference type="InterPro" id="IPR020901">
    <property type="entry name" value="Prtase_inh_Kunz-CS"/>
</dbReference>
<evidence type="ECO:0000313" key="6">
    <source>
        <dbReference type="EMBL" id="PIO66636.1"/>
    </source>
</evidence>
<dbReference type="EMBL" id="KZ348127">
    <property type="protein sequence ID" value="PIO66636.1"/>
    <property type="molecule type" value="Genomic_DNA"/>
</dbReference>
<dbReference type="AlphaFoldDB" id="A0A2G9U8P5"/>
<keyword evidence="3" id="KW-1015">Disulfide bond</keyword>
<accession>A0A2G9U8P5</accession>
<dbReference type="InterPro" id="IPR036880">
    <property type="entry name" value="Kunitz_BPTI_sf"/>
</dbReference>
<dbReference type="GO" id="GO:0005615">
    <property type="term" value="C:extracellular space"/>
    <property type="evidence" value="ECO:0007669"/>
    <property type="project" value="TreeGrafter"/>
</dbReference>
<dbReference type="PROSITE" id="PS50279">
    <property type="entry name" value="BPTI_KUNITZ_2"/>
    <property type="match status" value="2"/>
</dbReference>
<name>A0A2G9U8P5_TELCI</name>
<gene>
    <name evidence="6" type="ORF">TELCIR_11643</name>
</gene>
<keyword evidence="7" id="KW-1185">Reference proteome</keyword>
<dbReference type="PANTHER" id="PTHR10083:SF374">
    <property type="entry name" value="BPTI_KUNITZ INHIBITOR DOMAIN-CONTAINING PROTEIN"/>
    <property type="match status" value="1"/>
</dbReference>
<evidence type="ECO:0000256" key="1">
    <source>
        <dbReference type="ARBA" id="ARBA00022690"/>
    </source>
</evidence>
<dbReference type="OrthoDB" id="4473401at2759"/>
<dbReference type="Pfam" id="PF00014">
    <property type="entry name" value="Kunitz_BPTI"/>
    <property type="match status" value="2"/>
</dbReference>
<reference evidence="6 7" key="1">
    <citation type="submission" date="2015-09" db="EMBL/GenBank/DDBJ databases">
        <title>Draft genome of the parasitic nematode Teladorsagia circumcincta isolate WARC Sus (inbred).</title>
        <authorList>
            <person name="Mitreva M."/>
        </authorList>
    </citation>
    <scope>NUCLEOTIDE SEQUENCE [LARGE SCALE GENOMIC DNA]</scope>
    <source>
        <strain evidence="6 7">S</strain>
    </source>
</reference>
<dbReference type="CDD" id="cd00109">
    <property type="entry name" value="Kunitz-type"/>
    <property type="match status" value="2"/>
</dbReference>
<organism evidence="6 7">
    <name type="scientific">Teladorsagia circumcincta</name>
    <name type="common">Brown stomach worm</name>
    <name type="synonym">Ostertagia circumcincta</name>
    <dbReference type="NCBI Taxonomy" id="45464"/>
    <lineage>
        <taxon>Eukaryota</taxon>
        <taxon>Metazoa</taxon>
        <taxon>Ecdysozoa</taxon>
        <taxon>Nematoda</taxon>
        <taxon>Chromadorea</taxon>
        <taxon>Rhabditida</taxon>
        <taxon>Rhabditina</taxon>
        <taxon>Rhabditomorpha</taxon>
        <taxon>Strongyloidea</taxon>
        <taxon>Trichostrongylidae</taxon>
        <taxon>Teladorsagia</taxon>
    </lineage>
</organism>
<evidence type="ECO:0000256" key="4">
    <source>
        <dbReference type="SAM" id="MobiDB-lite"/>
    </source>
</evidence>
<evidence type="ECO:0000256" key="2">
    <source>
        <dbReference type="ARBA" id="ARBA00022900"/>
    </source>
</evidence>
<keyword evidence="1" id="KW-0646">Protease inhibitor</keyword>
<dbReference type="GO" id="GO:0004867">
    <property type="term" value="F:serine-type endopeptidase inhibitor activity"/>
    <property type="evidence" value="ECO:0007669"/>
    <property type="project" value="UniProtKB-KW"/>
</dbReference>
<dbReference type="SMART" id="SM00131">
    <property type="entry name" value="KU"/>
    <property type="match status" value="2"/>
</dbReference>
<evidence type="ECO:0000256" key="3">
    <source>
        <dbReference type="ARBA" id="ARBA00023157"/>
    </source>
</evidence>
<feature type="region of interest" description="Disordered" evidence="4">
    <location>
        <begin position="137"/>
        <end position="162"/>
    </location>
</feature>
<proteinExistence type="predicted"/>
<dbReference type="PANTHER" id="PTHR10083">
    <property type="entry name" value="KUNITZ-TYPE PROTEASE INHIBITOR-RELATED"/>
    <property type="match status" value="1"/>
</dbReference>
<dbReference type="PROSITE" id="PS00280">
    <property type="entry name" value="BPTI_KUNITZ_1"/>
    <property type="match status" value="2"/>
</dbReference>
<keyword evidence="2" id="KW-0722">Serine protease inhibitor</keyword>
<dbReference type="Proteomes" id="UP000230423">
    <property type="component" value="Unassembled WGS sequence"/>
</dbReference>
<dbReference type="PRINTS" id="PR00759">
    <property type="entry name" value="BASICPTASE"/>
</dbReference>
<dbReference type="InterPro" id="IPR002223">
    <property type="entry name" value="Kunitz_BPTI"/>
</dbReference>
<protein>
    <submittedName>
        <fullName evidence="6">Kunitz/Bovine pancreatic trypsin inhibitor domain protein</fullName>
    </submittedName>
</protein>
<dbReference type="SUPFAM" id="SSF57362">
    <property type="entry name" value="BPTI-like"/>
    <property type="match status" value="2"/>
</dbReference>
<evidence type="ECO:0000313" key="7">
    <source>
        <dbReference type="Proteomes" id="UP000230423"/>
    </source>
</evidence>
<dbReference type="Gene3D" id="4.10.410.10">
    <property type="entry name" value="Pancreatic trypsin inhibitor Kunitz domain"/>
    <property type="match status" value="2"/>
</dbReference>
<evidence type="ECO:0000259" key="5">
    <source>
        <dbReference type="PROSITE" id="PS50279"/>
    </source>
</evidence>
<sequence>MIAGFYIQVIREVALAEHLEAAEYFYDVKRARCFPFEYSGCGGNANNFPSITECKQKCMPDKAESRDCGGKKLVEYFYDVKRARCFPFEYTGCGGNANNFPSVTECKQKCMPDKAESRDCGGKKLVENFASSAQSESFAAFSKHHRSEKKENKIDRPNPGTT</sequence>
<feature type="domain" description="BPTI/Kunitz inhibitor" evidence="5">
    <location>
        <begin position="58"/>
        <end position="110"/>
    </location>
</feature>
<feature type="domain" description="BPTI/Kunitz inhibitor" evidence="5">
    <location>
        <begin position="24"/>
        <end position="58"/>
    </location>
</feature>